<organism evidence="3 4">
    <name type="scientific">Marseilla massiliensis</name>
    <dbReference type="NCBI Taxonomy" id="1841864"/>
    <lineage>
        <taxon>Bacteria</taxon>
        <taxon>Pseudomonadati</taxon>
        <taxon>Bacteroidota</taxon>
        <taxon>Bacteroidia</taxon>
        <taxon>Bacteroidales</taxon>
        <taxon>Prevotellaceae</taxon>
        <taxon>Marseilla</taxon>
    </lineage>
</organism>
<evidence type="ECO:0000259" key="2">
    <source>
        <dbReference type="Pfam" id="PF14905"/>
    </source>
</evidence>
<proteinExistence type="predicted"/>
<dbReference type="Pfam" id="PF14905">
    <property type="entry name" value="OMP_b-brl_3"/>
    <property type="match status" value="1"/>
</dbReference>
<evidence type="ECO:0000313" key="3">
    <source>
        <dbReference type="EMBL" id="MBM6662798.1"/>
    </source>
</evidence>
<comment type="caution">
    <text evidence="3">The sequence shown here is derived from an EMBL/GenBank/DDBJ whole genome shotgun (WGS) entry which is preliminary data.</text>
</comment>
<dbReference type="InterPro" id="IPR041700">
    <property type="entry name" value="OMP_b-brl_3"/>
</dbReference>
<feature type="domain" description="Outer membrane protein beta-barrel" evidence="2">
    <location>
        <begin position="612"/>
        <end position="798"/>
    </location>
</feature>
<evidence type="ECO:0000256" key="1">
    <source>
        <dbReference type="SAM" id="SignalP"/>
    </source>
</evidence>
<dbReference type="RefSeq" id="WP_205111567.1">
    <property type="nucleotide sequence ID" value="NZ_JACJJL010000030.1"/>
</dbReference>
<protein>
    <submittedName>
        <fullName evidence="3">Outer membrane beta-barrel protein</fullName>
    </submittedName>
</protein>
<dbReference type="EMBL" id="JACJJL010000030">
    <property type="protein sequence ID" value="MBM6662798.1"/>
    <property type="molecule type" value="Genomic_DNA"/>
</dbReference>
<feature type="signal peptide" evidence="1">
    <location>
        <begin position="1"/>
        <end position="21"/>
    </location>
</feature>
<dbReference type="Proteomes" id="UP000764045">
    <property type="component" value="Unassembled WGS sequence"/>
</dbReference>
<keyword evidence="1" id="KW-0732">Signal</keyword>
<evidence type="ECO:0000313" key="4">
    <source>
        <dbReference type="Proteomes" id="UP000764045"/>
    </source>
</evidence>
<accession>A0A939B464</accession>
<dbReference type="SUPFAM" id="SSF56935">
    <property type="entry name" value="Porins"/>
    <property type="match status" value="1"/>
</dbReference>
<feature type="chain" id="PRO_5037577022" evidence="1">
    <location>
        <begin position="22"/>
        <end position="936"/>
    </location>
</feature>
<reference evidence="3 4" key="1">
    <citation type="journal article" date="2021" name="Sci. Rep.">
        <title>The distribution of antibiotic resistance genes in chicken gut microbiota commensals.</title>
        <authorList>
            <person name="Juricova H."/>
            <person name="Matiasovicova J."/>
            <person name="Kubasova T."/>
            <person name="Cejkova D."/>
            <person name="Rychlik I."/>
        </authorList>
    </citation>
    <scope>NUCLEOTIDE SEQUENCE [LARGE SCALE GENOMIC DNA]</scope>
    <source>
        <strain evidence="3 4">An819</strain>
    </source>
</reference>
<name>A0A939B464_9BACT</name>
<dbReference type="AlphaFoldDB" id="A0A939B464"/>
<gene>
    <name evidence="3" type="ORF">H6B30_13780</name>
</gene>
<keyword evidence="4" id="KW-1185">Reference proteome</keyword>
<sequence>MNRLLYIILVAALAAAMPSAAHPDGGKKAKADSVYIGGEVYDSFTKARIKAVVTITSEDSALAKTDTCYIWRTSSSFGFRVPKRPMRYFIRAEAEGYKTITDTFDLKPRGRKGYYAIPRLLMKRGRDDIYKDVGLNEVVVRGTRVQIAYRGDTIVYDASAFNLPEGSMLDGLIRQMPGVELKDNGDIYVNGKKVDYLLLNGKDFFKGKNKVMLENLPYFTVKNVKVYDKSTEKSEALGREVEAKDFVMDVNLKREYARSYIANAEAGAGTDNRWAARAFGLYFDDHTRVAVFGNANNVNENRQPGSDGDWSPAKMQRGLLSTKQAGLSLQTEDKDKRIKDNFDALVRWNDSDNERHNSVETFASDGNIVRGSSAFNRNKDFNLNINNYLTLPKLHIYSYVNLDYTNSSNTSWRRDSTLRDTLTNRSWSEGLGRSRQLYFFGYTGWSQPLPWGDYLVLFADYSYSRRRPAEDFSLTGTQYATDGTTDRRNNYADTRSDSYSYHLGLSYDFALPDNWSVRPGVSYGQNRDINDNARYRLDRLASDRYDELGLLPSTRDSLLLALDADNSAYTNVLTRSYGTHLEIMHPMAKSYVYVQLPLYFRREGMHYRSGGLDTVASRSYTDFEPYAQMEFSKGKNKFELNYRMRVTQPEFQSLMPSDDTTDPLALRINNPDLKAITRHWLGGKATFRCDSIDLTWYAGAQTYIVRNDFGTRTTYNSQTGAYTYIDDNVDGNWDFELNGGLNGTFDKKRRLRYVFDASVKYIHSVDFDVAYDTSADVLSTVETMRTNLNLNLTYTLGKLTAGLAGKLTARNSRSDRQGFEAINAYDYQYGANLKYTIPVLNLDLSTDFNVFSRRGYGSAEMNTDDPVWNAQLSKSFFKGSLVAKLTAYDLLHQLSTKSYSINAQGRTETRYNCIPRYLMFSLAYKFTRKAKQNDKN</sequence>